<organism evidence="4 5">
    <name type="scientific">Aequoribacter fuscus</name>
    <dbReference type="NCBI Taxonomy" id="2518989"/>
    <lineage>
        <taxon>Bacteria</taxon>
        <taxon>Pseudomonadati</taxon>
        <taxon>Pseudomonadota</taxon>
        <taxon>Gammaproteobacteria</taxon>
        <taxon>Cellvibrionales</taxon>
        <taxon>Halieaceae</taxon>
        <taxon>Aequoribacter</taxon>
    </lineage>
</organism>
<feature type="domain" description="Phosphoadenosine phosphosulphate reductase" evidence="3">
    <location>
        <begin position="35"/>
        <end position="193"/>
    </location>
</feature>
<name>F3L664_9GAMM</name>
<dbReference type="GO" id="GO:0005737">
    <property type="term" value="C:cytoplasm"/>
    <property type="evidence" value="ECO:0007669"/>
    <property type="project" value="TreeGrafter"/>
</dbReference>
<dbReference type="eggNOG" id="COG0175">
    <property type="taxonomic scope" value="Bacteria"/>
</dbReference>
<dbReference type="PANTHER" id="PTHR46509">
    <property type="entry name" value="PHOSPHOADENOSINE PHOSPHOSULFATE REDUCTASE"/>
    <property type="match status" value="1"/>
</dbReference>
<evidence type="ECO:0000259" key="3">
    <source>
        <dbReference type="Pfam" id="PF01507"/>
    </source>
</evidence>
<protein>
    <submittedName>
        <fullName evidence="4">Phosphoadenylyl-sulfate reductase (Thioredoxin)</fullName>
    </submittedName>
</protein>
<evidence type="ECO:0000313" key="5">
    <source>
        <dbReference type="Proteomes" id="UP000005615"/>
    </source>
</evidence>
<accession>F3L664</accession>
<dbReference type="GO" id="GO:0004604">
    <property type="term" value="F:phosphoadenylyl-sulfate reductase (thioredoxin) activity"/>
    <property type="evidence" value="ECO:0007669"/>
    <property type="project" value="TreeGrafter"/>
</dbReference>
<sequence length="211" mass="23723">MILSQQEIEEANHRLRNAAPTDVIRWAVGLGSSTIASTSFGVNAGALLHMIAQTTPKLPIVWVDSGYNVADTYRVADTLTQQLRLNLHVYSPAMTAERRNAIRGGIPTLDEAERHAAFTREVKLEPFERALAEHKPKVWISGIRREETDHRKSLDIVSVDARGILKIAPVFYWTEQQIHHYMREHAIPSCKHYSDPTKVLNGRECGLHTAA</sequence>
<comment type="pathway">
    <text evidence="2">Sulfur metabolism; hydrogen sulfide biosynthesis; sulfite from sulfate.</text>
</comment>
<dbReference type="Proteomes" id="UP000005615">
    <property type="component" value="Unassembled WGS sequence"/>
</dbReference>
<evidence type="ECO:0000313" key="4">
    <source>
        <dbReference type="EMBL" id="EGG28176.1"/>
    </source>
</evidence>
<dbReference type="RefSeq" id="WP_009577375.1">
    <property type="nucleotide sequence ID" value="NZ_AEIG01000163.1"/>
</dbReference>
<dbReference type="Gene3D" id="3.40.50.620">
    <property type="entry name" value="HUPs"/>
    <property type="match status" value="1"/>
</dbReference>
<dbReference type="Pfam" id="PF01507">
    <property type="entry name" value="PAPS_reduct"/>
    <property type="match status" value="1"/>
</dbReference>
<dbReference type="AlphaFoldDB" id="F3L664"/>
<dbReference type="STRING" id="2518989.IMCC3088_729"/>
<proteinExistence type="inferred from homology"/>
<keyword evidence="5" id="KW-1185">Reference proteome</keyword>
<evidence type="ECO:0000256" key="2">
    <source>
        <dbReference type="ARBA" id="ARBA00024327"/>
    </source>
</evidence>
<dbReference type="SUPFAM" id="SSF52402">
    <property type="entry name" value="Adenine nucleotide alpha hydrolases-like"/>
    <property type="match status" value="1"/>
</dbReference>
<evidence type="ECO:0000256" key="1">
    <source>
        <dbReference type="ARBA" id="ARBA00009732"/>
    </source>
</evidence>
<reference evidence="4 5" key="1">
    <citation type="journal article" date="2011" name="J. Bacteriol.">
        <title>Genome sequence of strain IMCC3088, a proteorhodopsin-containing marine bacterium belonging to the OM60/NOR5 clade.</title>
        <authorList>
            <person name="Jang Y."/>
            <person name="Oh H.M."/>
            <person name="Kang I."/>
            <person name="Lee K."/>
            <person name="Yang S.J."/>
            <person name="Cho J.C."/>
        </authorList>
    </citation>
    <scope>NUCLEOTIDE SEQUENCE [LARGE SCALE GENOMIC DNA]</scope>
    <source>
        <strain evidence="4 5">IMCC3088</strain>
    </source>
</reference>
<comment type="similarity">
    <text evidence="1">Belongs to the PAPS reductase family. CysH subfamily.</text>
</comment>
<dbReference type="EMBL" id="AEIG01000163">
    <property type="protein sequence ID" value="EGG28176.1"/>
    <property type="molecule type" value="Genomic_DNA"/>
</dbReference>
<gene>
    <name evidence="4" type="ORF">IMCC3088_729</name>
</gene>
<dbReference type="InterPro" id="IPR002500">
    <property type="entry name" value="PAPS_reduct_dom"/>
</dbReference>
<dbReference type="PANTHER" id="PTHR46509:SF1">
    <property type="entry name" value="PHOSPHOADENOSINE PHOSPHOSULFATE REDUCTASE"/>
    <property type="match status" value="1"/>
</dbReference>
<dbReference type="InterPro" id="IPR014729">
    <property type="entry name" value="Rossmann-like_a/b/a_fold"/>
</dbReference>
<dbReference type="GO" id="GO:0019379">
    <property type="term" value="P:sulfate assimilation, phosphoadenylyl sulfate reduction by phosphoadenylyl-sulfate reductase (thioredoxin)"/>
    <property type="evidence" value="ECO:0007669"/>
    <property type="project" value="TreeGrafter"/>
</dbReference>
<comment type="caution">
    <text evidence="4">The sequence shown here is derived from an EMBL/GenBank/DDBJ whole genome shotgun (WGS) entry which is preliminary data.</text>
</comment>